<evidence type="ECO:0000313" key="1">
    <source>
        <dbReference type="EMBL" id="OUL56477.1"/>
    </source>
</evidence>
<comment type="caution">
    <text evidence="1">The sequence shown here is derived from an EMBL/GenBank/DDBJ whole genome shotgun (WGS) entry which is preliminary data.</text>
</comment>
<gene>
    <name evidence="1" type="ORF">B1199_17600</name>
</gene>
<dbReference type="AlphaFoldDB" id="A0A244CLI3"/>
<dbReference type="Proteomes" id="UP000194841">
    <property type="component" value="Unassembled WGS sequence"/>
</dbReference>
<proteinExistence type="predicted"/>
<dbReference type="EMBL" id="MWPV01000006">
    <property type="protein sequence ID" value="OUL56477.1"/>
    <property type="molecule type" value="Genomic_DNA"/>
</dbReference>
<keyword evidence="2" id="KW-1185">Reference proteome</keyword>
<evidence type="ECO:0000313" key="2">
    <source>
        <dbReference type="Proteomes" id="UP000194841"/>
    </source>
</evidence>
<dbReference type="InterPro" id="IPR029069">
    <property type="entry name" value="HotDog_dom_sf"/>
</dbReference>
<dbReference type="SUPFAM" id="SSF54637">
    <property type="entry name" value="Thioesterase/thiol ester dehydrase-isomerase"/>
    <property type="match status" value="1"/>
</dbReference>
<name>A0A244CLI3_PSEDV</name>
<accession>A0A244CLI3</accession>
<organism evidence="1 2">
    <name type="scientific">Pseudoalteromonas ulvae</name>
    <dbReference type="NCBI Taxonomy" id="107327"/>
    <lineage>
        <taxon>Bacteria</taxon>
        <taxon>Pseudomonadati</taxon>
        <taxon>Pseudomonadota</taxon>
        <taxon>Gammaproteobacteria</taxon>
        <taxon>Alteromonadales</taxon>
        <taxon>Pseudoalteromonadaceae</taxon>
        <taxon>Pseudoalteromonas</taxon>
    </lineage>
</organism>
<dbReference type="PIRSF" id="PIRSF020565">
    <property type="entry name" value="3Ho_Ac_ACP_DH_prd"/>
    <property type="match status" value="1"/>
</dbReference>
<protein>
    <submittedName>
        <fullName evidence="1">3-hydroxylacyl-ACP dehydratase</fullName>
    </submittedName>
</protein>
<dbReference type="RefSeq" id="WP_086745448.1">
    <property type="nucleotide sequence ID" value="NZ_MWPV01000006.1"/>
</dbReference>
<dbReference type="Pfam" id="PF22817">
    <property type="entry name" value="ApeP-like"/>
    <property type="match status" value="1"/>
</dbReference>
<dbReference type="OrthoDB" id="9800188at2"/>
<sequence>MNQYAIEQVLPHDAPMILLCELISYHDEGATALVNIDTHSPFYDQQYDGVPSYIGTEYMAQAIAAYAGALALDEGRPVHIGFLLGTRKYQTELGYFPTGSQLHITVQKLLEDESGLSVFECSISCGENTLASAKINVFQPHDPEQFLKEQQ</sequence>
<dbReference type="InterPro" id="IPR016776">
    <property type="entry name" value="ApeP-like_dehydratase"/>
</dbReference>
<reference evidence="1 2" key="1">
    <citation type="submission" date="2017-02" db="EMBL/GenBank/DDBJ databases">
        <title>Pseudoalteromonas ulvae TC14 Genome.</title>
        <authorList>
            <person name="Molmeret M."/>
        </authorList>
    </citation>
    <scope>NUCLEOTIDE SEQUENCE [LARGE SCALE GENOMIC DNA]</scope>
    <source>
        <strain evidence="1">TC14</strain>
    </source>
</reference>
<dbReference type="Gene3D" id="3.10.129.10">
    <property type="entry name" value="Hotdog Thioesterase"/>
    <property type="match status" value="1"/>
</dbReference>